<keyword evidence="4" id="KW-0547">Nucleotide-binding</keyword>
<accession>A0A9D1I556</accession>
<dbReference type="GO" id="GO:0000917">
    <property type="term" value="P:division septum assembly"/>
    <property type="evidence" value="ECO:0007669"/>
    <property type="project" value="UniProtKB-KW"/>
</dbReference>
<comment type="caution">
    <text evidence="11">The sequence shown here is derived from an EMBL/GenBank/DDBJ whole genome shotgun (WGS) entry which is preliminary data.</text>
</comment>
<dbReference type="InterPro" id="IPR025501">
    <property type="entry name" value="MinD_FleN"/>
</dbReference>
<evidence type="ECO:0000313" key="11">
    <source>
        <dbReference type="EMBL" id="HIU28438.1"/>
    </source>
</evidence>
<evidence type="ECO:0000256" key="5">
    <source>
        <dbReference type="ARBA" id="ARBA00022840"/>
    </source>
</evidence>
<reference evidence="11" key="2">
    <citation type="journal article" date="2021" name="PeerJ">
        <title>Extensive microbial diversity within the chicken gut microbiome revealed by metagenomics and culture.</title>
        <authorList>
            <person name="Gilroy R."/>
            <person name="Ravi A."/>
            <person name="Getino M."/>
            <person name="Pursley I."/>
            <person name="Horton D.L."/>
            <person name="Alikhan N.F."/>
            <person name="Baker D."/>
            <person name="Gharbi K."/>
            <person name="Hall N."/>
            <person name="Watson M."/>
            <person name="Adriaenssens E.M."/>
            <person name="Foster-Nyarko E."/>
            <person name="Jarju S."/>
            <person name="Secka A."/>
            <person name="Antonio M."/>
            <person name="Oren A."/>
            <person name="Chaudhuri R.R."/>
            <person name="La Ragione R."/>
            <person name="Hildebrand F."/>
            <person name="Pallen M.J."/>
        </authorList>
    </citation>
    <scope>NUCLEOTIDE SEQUENCE</scope>
    <source>
        <strain evidence="11">11300</strain>
    </source>
</reference>
<protein>
    <recommendedName>
        <fullName evidence="2">Septum site-determining protein MinD</fullName>
    </recommendedName>
    <alternativeName>
        <fullName evidence="9">Cell division inhibitor MinD</fullName>
    </alternativeName>
</protein>
<dbReference type="InterPro" id="IPR010223">
    <property type="entry name" value="MinD"/>
</dbReference>
<feature type="domain" description="CobQ/CobB/MinD/ParA nucleotide binding" evidence="10">
    <location>
        <begin position="5"/>
        <end position="210"/>
    </location>
</feature>
<dbReference type="EMBL" id="DVMO01000133">
    <property type="protein sequence ID" value="HIU28438.1"/>
    <property type="molecule type" value="Genomic_DNA"/>
</dbReference>
<evidence type="ECO:0000313" key="12">
    <source>
        <dbReference type="Proteomes" id="UP000824091"/>
    </source>
</evidence>
<evidence type="ECO:0000256" key="3">
    <source>
        <dbReference type="ARBA" id="ARBA00022618"/>
    </source>
</evidence>
<keyword evidence="5" id="KW-0067">ATP-binding</keyword>
<dbReference type="InterPro" id="IPR027417">
    <property type="entry name" value="P-loop_NTPase"/>
</dbReference>
<reference evidence="11" key="1">
    <citation type="submission" date="2020-10" db="EMBL/GenBank/DDBJ databases">
        <authorList>
            <person name="Gilroy R."/>
        </authorList>
    </citation>
    <scope>NUCLEOTIDE SEQUENCE</scope>
    <source>
        <strain evidence="11">11300</strain>
    </source>
</reference>
<dbReference type="SUPFAM" id="SSF52540">
    <property type="entry name" value="P-loop containing nucleoside triphosphate hydrolases"/>
    <property type="match status" value="1"/>
</dbReference>
<name>A0A9D1I556_9FIRM</name>
<dbReference type="InterPro" id="IPR050625">
    <property type="entry name" value="ParA/MinD_ATPase"/>
</dbReference>
<evidence type="ECO:0000256" key="2">
    <source>
        <dbReference type="ARBA" id="ARBA00016887"/>
    </source>
</evidence>
<evidence type="ECO:0000256" key="9">
    <source>
        <dbReference type="ARBA" id="ARBA00032845"/>
    </source>
</evidence>
<evidence type="ECO:0000256" key="6">
    <source>
        <dbReference type="ARBA" id="ARBA00023210"/>
    </source>
</evidence>
<dbReference type="GO" id="GO:0005524">
    <property type="term" value="F:ATP binding"/>
    <property type="evidence" value="ECO:0007669"/>
    <property type="project" value="UniProtKB-KW"/>
</dbReference>
<evidence type="ECO:0000256" key="8">
    <source>
        <dbReference type="ARBA" id="ARBA00025436"/>
    </source>
</evidence>
<evidence type="ECO:0000259" key="10">
    <source>
        <dbReference type="Pfam" id="PF01656"/>
    </source>
</evidence>
<dbReference type="AlphaFoldDB" id="A0A9D1I556"/>
<dbReference type="GO" id="GO:0005829">
    <property type="term" value="C:cytosol"/>
    <property type="evidence" value="ECO:0007669"/>
    <property type="project" value="TreeGrafter"/>
</dbReference>
<dbReference type="GO" id="GO:0009898">
    <property type="term" value="C:cytoplasmic side of plasma membrane"/>
    <property type="evidence" value="ECO:0007669"/>
    <property type="project" value="TreeGrafter"/>
</dbReference>
<organism evidence="11 12">
    <name type="scientific">Candidatus Fimisoma avicola</name>
    <dbReference type="NCBI Taxonomy" id="2840826"/>
    <lineage>
        <taxon>Bacteria</taxon>
        <taxon>Bacillati</taxon>
        <taxon>Bacillota</taxon>
        <taxon>Clostridia</taxon>
        <taxon>Eubacteriales</taxon>
        <taxon>Candidatus Fimisoma</taxon>
    </lineage>
</organism>
<dbReference type="PANTHER" id="PTHR43384">
    <property type="entry name" value="SEPTUM SITE-DETERMINING PROTEIN MIND HOMOLOG, CHLOROPLASTIC-RELATED"/>
    <property type="match status" value="1"/>
</dbReference>
<dbReference type="Proteomes" id="UP000824091">
    <property type="component" value="Unassembled WGS sequence"/>
</dbReference>
<dbReference type="PANTHER" id="PTHR43384:SF6">
    <property type="entry name" value="SEPTUM SITE-DETERMINING PROTEIN MIND HOMOLOG, CHLOROPLASTIC"/>
    <property type="match status" value="1"/>
</dbReference>
<evidence type="ECO:0000256" key="4">
    <source>
        <dbReference type="ARBA" id="ARBA00022741"/>
    </source>
</evidence>
<evidence type="ECO:0000256" key="7">
    <source>
        <dbReference type="ARBA" id="ARBA00023306"/>
    </source>
</evidence>
<comment type="similarity">
    <text evidence="1">Belongs to the ParA family. MinD subfamily.</text>
</comment>
<gene>
    <name evidence="11" type="primary">minD</name>
    <name evidence="11" type="ORF">IAD16_08670</name>
</gene>
<dbReference type="GO" id="GO:0016887">
    <property type="term" value="F:ATP hydrolysis activity"/>
    <property type="evidence" value="ECO:0007669"/>
    <property type="project" value="InterPro"/>
</dbReference>
<dbReference type="PIRSF" id="PIRSF003092">
    <property type="entry name" value="MinD"/>
    <property type="match status" value="1"/>
</dbReference>
<comment type="function">
    <text evidence="8">ATPase required for the correct placement of the division site. Cell division inhibitors MinC and MinD act in concert to form an inhibitor capable of blocking formation of the polar Z ring septums. Rapidly oscillates between the poles of the cell to destabilize FtsZ filaments that have formed before they mature into polar Z rings.</text>
</comment>
<sequence>MGKAIVIASGKGGTGKTMFAANLGVTLARQGHKTVLIDLDNGLRNLDLYLGMENNIVYDVNDVLTGVCRIRQALIKVKAFTGLSFMAASPQKSDGEITPLHIKVLCEKLKKKYDYIIIDAPAGIDDGMVLATGGCDMAIIVVTPEYASLRNADIVKKTIEAQGIKNIAYVVNRIDLKLIESGKAPTFDEVIRDIRDKVVGIIQEDENIHVSTNLGVPIVSVGDTYISKSFLAMAIRIKRLLAKEG</sequence>
<keyword evidence="7" id="KW-0131">Cell cycle</keyword>
<keyword evidence="3" id="KW-0132">Cell division</keyword>
<dbReference type="NCBIfam" id="TIGR01968">
    <property type="entry name" value="minD_bact"/>
    <property type="match status" value="1"/>
</dbReference>
<dbReference type="GO" id="GO:0051782">
    <property type="term" value="P:negative regulation of cell division"/>
    <property type="evidence" value="ECO:0007669"/>
    <property type="project" value="TreeGrafter"/>
</dbReference>
<dbReference type="Pfam" id="PF01656">
    <property type="entry name" value="CbiA"/>
    <property type="match status" value="1"/>
</dbReference>
<dbReference type="Gene3D" id="3.40.50.300">
    <property type="entry name" value="P-loop containing nucleotide triphosphate hydrolases"/>
    <property type="match status" value="1"/>
</dbReference>
<evidence type="ECO:0000256" key="1">
    <source>
        <dbReference type="ARBA" id="ARBA00010257"/>
    </source>
</evidence>
<dbReference type="InterPro" id="IPR002586">
    <property type="entry name" value="CobQ/CobB/MinD/ParA_Nub-bd_dom"/>
</dbReference>
<keyword evidence="6" id="KW-0717">Septation</keyword>
<proteinExistence type="inferred from homology"/>